<feature type="domain" description="Plectin/eS10 N-terminal" evidence="5">
    <location>
        <begin position="7"/>
        <end position="99"/>
    </location>
</feature>
<dbReference type="Pfam" id="PF03501">
    <property type="entry name" value="S10_plectin"/>
    <property type="match status" value="1"/>
</dbReference>
<evidence type="ECO:0000256" key="3">
    <source>
        <dbReference type="ARBA" id="ARBA00023274"/>
    </source>
</evidence>
<evidence type="ECO:0000256" key="1">
    <source>
        <dbReference type="ARBA" id="ARBA00007278"/>
    </source>
</evidence>
<accession>A0AAD7WVY8</accession>
<dbReference type="GO" id="GO:0003735">
    <property type="term" value="F:structural constituent of ribosome"/>
    <property type="evidence" value="ECO:0007669"/>
    <property type="project" value="TreeGrafter"/>
</dbReference>
<evidence type="ECO:0000259" key="5">
    <source>
        <dbReference type="Pfam" id="PF03501"/>
    </source>
</evidence>
<reference evidence="6" key="1">
    <citation type="journal article" date="2023" name="Science">
        <title>Genome structures resolve the early diversification of teleost fishes.</title>
        <authorList>
            <person name="Parey E."/>
            <person name="Louis A."/>
            <person name="Montfort J."/>
            <person name="Bouchez O."/>
            <person name="Roques C."/>
            <person name="Iampietro C."/>
            <person name="Lluch J."/>
            <person name="Castinel A."/>
            <person name="Donnadieu C."/>
            <person name="Desvignes T."/>
            <person name="Floi Bucao C."/>
            <person name="Jouanno E."/>
            <person name="Wen M."/>
            <person name="Mejri S."/>
            <person name="Dirks R."/>
            <person name="Jansen H."/>
            <person name="Henkel C."/>
            <person name="Chen W.J."/>
            <person name="Zahm M."/>
            <person name="Cabau C."/>
            <person name="Klopp C."/>
            <person name="Thompson A.W."/>
            <person name="Robinson-Rechavi M."/>
            <person name="Braasch I."/>
            <person name="Lecointre G."/>
            <person name="Bobe J."/>
            <person name="Postlethwait J.H."/>
            <person name="Berthelot C."/>
            <person name="Roest Crollius H."/>
            <person name="Guiguen Y."/>
        </authorList>
    </citation>
    <scope>NUCLEOTIDE SEQUENCE</scope>
    <source>
        <strain evidence="6">NC1722</strain>
    </source>
</reference>
<dbReference type="PANTHER" id="PTHR12146:SF25">
    <property type="entry name" value="PLECTIN_ES10 N-TERMINAL DOMAIN-CONTAINING PROTEIN"/>
    <property type="match status" value="1"/>
</dbReference>
<proteinExistence type="inferred from homology"/>
<dbReference type="GO" id="GO:0022627">
    <property type="term" value="C:cytosolic small ribosomal subunit"/>
    <property type="evidence" value="ECO:0007669"/>
    <property type="project" value="TreeGrafter"/>
</dbReference>
<evidence type="ECO:0000256" key="4">
    <source>
        <dbReference type="SAM" id="MobiDB-lite"/>
    </source>
</evidence>
<evidence type="ECO:0000313" key="6">
    <source>
        <dbReference type="EMBL" id="KAJ8411596.1"/>
    </source>
</evidence>
<dbReference type="EMBL" id="JAINUG010000022">
    <property type="protein sequence ID" value="KAJ8411596.1"/>
    <property type="molecule type" value="Genomic_DNA"/>
</dbReference>
<dbReference type="PANTHER" id="PTHR12146">
    <property type="entry name" value="40S RIBOSOMAL PROTEIN S10"/>
    <property type="match status" value="1"/>
</dbReference>
<dbReference type="Proteomes" id="UP001221898">
    <property type="component" value="Unassembled WGS sequence"/>
</dbReference>
<keyword evidence="3" id="KW-0687">Ribonucleoprotein</keyword>
<dbReference type="AlphaFoldDB" id="A0AAD7WVY8"/>
<dbReference type="InterPro" id="IPR036388">
    <property type="entry name" value="WH-like_DNA-bd_sf"/>
</dbReference>
<feature type="region of interest" description="Disordered" evidence="4">
    <location>
        <begin position="148"/>
        <end position="169"/>
    </location>
</feature>
<comment type="caution">
    <text evidence="6">The sequence shown here is derived from an EMBL/GenBank/DDBJ whole genome shotgun (WGS) entry which is preliminary data.</text>
</comment>
<dbReference type="FunFam" id="1.10.10.10:FF:000388">
    <property type="entry name" value="plectin isoform X1"/>
    <property type="match status" value="1"/>
</dbReference>
<name>A0AAD7WVY8_9TELE</name>
<comment type="similarity">
    <text evidence="1">Belongs to the eukaryotic ribosomal protein eS10 family.</text>
</comment>
<dbReference type="GO" id="GO:0003723">
    <property type="term" value="F:RNA binding"/>
    <property type="evidence" value="ECO:0007669"/>
    <property type="project" value="TreeGrafter"/>
</dbReference>
<evidence type="ECO:0000256" key="2">
    <source>
        <dbReference type="ARBA" id="ARBA00022980"/>
    </source>
</evidence>
<keyword evidence="7" id="KW-1185">Reference proteome</keyword>
<protein>
    <recommendedName>
        <fullName evidence="5">Plectin/eS10 N-terminal domain-containing protein</fullName>
    </recommendedName>
</protein>
<keyword evidence="2" id="KW-0689">Ribosomal protein</keyword>
<dbReference type="InterPro" id="IPR037447">
    <property type="entry name" value="Ribosomal_eS10"/>
</dbReference>
<dbReference type="InterPro" id="IPR005326">
    <property type="entry name" value="Plectin_eS10_N"/>
</dbReference>
<organism evidence="6 7">
    <name type="scientific">Aldrovandia affinis</name>
    <dbReference type="NCBI Taxonomy" id="143900"/>
    <lineage>
        <taxon>Eukaryota</taxon>
        <taxon>Metazoa</taxon>
        <taxon>Chordata</taxon>
        <taxon>Craniata</taxon>
        <taxon>Vertebrata</taxon>
        <taxon>Euteleostomi</taxon>
        <taxon>Actinopterygii</taxon>
        <taxon>Neopterygii</taxon>
        <taxon>Teleostei</taxon>
        <taxon>Notacanthiformes</taxon>
        <taxon>Halosauridae</taxon>
        <taxon>Aldrovandia</taxon>
    </lineage>
</organism>
<evidence type="ECO:0000313" key="7">
    <source>
        <dbReference type="Proteomes" id="UP001221898"/>
    </source>
</evidence>
<gene>
    <name evidence="6" type="ORF">AAFF_G00164040</name>
</gene>
<sequence length="300" mass="33367">MVAGMRMPLEDLKAIYELLFRDGVLVAKKDKRPQCKHPEVRGVTNLQVMRAMGSLKSRGYVRETFAWRHFYWYLTNEGIVYLRDYLRLPAEIVPSTLQRVRRSTTTLSVAQRAGRVQTVDGPISYAPKPGARVGAESQESLMDRQGYRHKMTGDGDEDAQAERKPRFRGRPIAADRPRASWDLAAESQPGLRDGEVQRKEVRVTMMEESQVKRTPMVKSQPPPDIAKPTAVMTSEERPFSVGRKGGVQVGRVEKISMTTDSKAITEQAATKTVHPATLAPAMVVTAATAVAAVMAPPPRQ</sequence>
<dbReference type="Gene3D" id="1.10.10.10">
    <property type="entry name" value="Winged helix-like DNA-binding domain superfamily/Winged helix DNA-binding domain"/>
    <property type="match status" value="1"/>
</dbReference>